<keyword evidence="2" id="KW-1185">Reference proteome</keyword>
<sequence>MRVCLDMDPNTDAFHSPGNEIRRLLLYPYEGRL</sequence>
<reference evidence="2" key="1">
    <citation type="submission" date="2016-10" db="EMBL/GenBank/DDBJ databases">
        <authorList>
            <person name="Varghese N."/>
            <person name="Submissions S."/>
        </authorList>
    </citation>
    <scope>NUCLEOTIDE SEQUENCE [LARGE SCALE GENOMIC DNA]</scope>
    <source>
        <strain evidence="2">DSM 13078</strain>
    </source>
</reference>
<protein>
    <submittedName>
        <fullName evidence="1">Uncharacterized protein</fullName>
    </submittedName>
</protein>
<accession>A0A1I1DUR5</accession>
<gene>
    <name evidence="1" type="ORF">SAMN05444422_1022</name>
</gene>
<proteinExistence type="predicted"/>
<organism evidence="1 2">
    <name type="scientific">Natronobacterium haloterrestre</name>
    <name type="common">Halobiforma haloterrestris</name>
    <dbReference type="NCBI Taxonomy" id="148448"/>
    <lineage>
        <taxon>Archaea</taxon>
        <taxon>Methanobacteriati</taxon>
        <taxon>Methanobacteriota</taxon>
        <taxon>Stenosarchaea group</taxon>
        <taxon>Halobacteria</taxon>
        <taxon>Halobacteriales</taxon>
        <taxon>Natrialbaceae</taxon>
        <taxon>Natronobacterium</taxon>
    </lineage>
</organism>
<evidence type="ECO:0000313" key="1">
    <source>
        <dbReference type="EMBL" id="SFB78705.1"/>
    </source>
</evidence>
<evidence type="ECO:0000313" key="2">
    <source>
        <dbReference type="Proteomes" id="UP000199161"/>
    </source>
</evidence>
<name>A0A1I1DUR5_NATHA</name>
<dbReference type="Proteomes" id="UP000199161">
    <property type="component" value="Unassembled WGS sequence"/>
</dbReference>
<dbReference type="AlphaFoldDB" id="A0A1I1DUR5"/>
<dbReference type="EMBL" id="FOKW01000002">
    <property type="protein sequence ID" value="SFB78705.1"/>
    <property type="molecule type" value="Genomic_DNA"/>
</dbReference>